<dbReference type="AlphaFoldDB" id="A0A919IHW1"/>
<keyword evidence="4" id="KW-1185">Reference proteome</keyword>
<dbReference type="Proteomes" id="UP000619479">
    <property type="component" value="Unassembled WGS sequence"/>
</dbReference>
<evidence type="ECO:0000259" key="2">
    <source>
        <dbReference type="Pfam" id="PF19493"/>
    </source>
</evidence>
<sequence>MPDPVSVRLPSGQVIQVAVNESEHLRPSGPRDVGLGDAAIQIMQLPDFVGTVDGVLDMVKLAVSRSRPDTVSVEFGIEISVKAGKLVSVVADAGGKCQLKLTATWGKAAAAPAGPAAADDADQETPDQETDGRPG</sequence>
<gene>
    <name evidence="3" type="ORF">Acy02nite_33120</name>
</gene>
<proteinExistence type="predicted"/>
<reference evidence="3" key="1">
    <citation type="submission" date="2021-01" db="EMBL/GenBank/DDBJ databases">
        <title>Whole genome shotgun sequence of Actinoplanes cyaneus NBRC 14990.</title>
        <authorList>
            <person name="Komaki H."/>
            <person name="Tamura T."/>
        </authorList>
    </citation>
    <scope>NUCLEOTIDE SEQUENCE</scope>
    <source>
        <strain evidence="3">NBRC 14990</strain>
    </source>
</reference>
<accession>A0A919IHW1</accession>
<evidence type="ECO:0000313" key="3">
    <source>
        <dbReference type="EMBL" id="GID65431.1"/>
    </source>
</evidence>
<dbReference type="EMBL" id="BOMH01000025">
    <property type="protein sequence ID" value="GID65431.1"/>
    <property type="molecule type" value="Genomic_DNA"/>
</dbReference>
<feature type="compositionally biased region" description="Acidic residues" evidence="1">
    <location>
        <begin position="119"/>
        <end position="129"/>
    </location>
</feature>
<organism evidence="3 4">
    <name type="scientific">Actinoplanes cyaneus</name>
    <dbReference type="NCBI Taxonomy" id="52696"/>
    <lineage>
        <taxon>Bacteria</taxon>
        <taxon>Bacillati</taxon>
        <taxon>Actinomycetota</taxon>
        <taxon>Actinomycetes</taxon>
        <taxon>Micromonosporales</taxon>
        <taxon>Micromonosporaceae</taxon>
        <taxon>Actinoplanes</taxon>
    </lineage>
</organism>
<feature type="region of interest" description="Disordered" evidence="1">
    <location>
        <begin position="110"/>
        <end position="135"/>
    </location>
</feature>
<dbReference type="RefSeq" id="WP_203741476.1">
    <property type="nucleotide sequence ID" value="NZ_BAAAUC010000003.1"/>
</dbReference>
<dbReference type="Pfam" id="PF19493">
    <property type="entry name" value="Trypco1"/>
    <property type="match status" value="1"/>
</dbReference>
<comment type="caution">
    <text evidence="3">The sequence shown here is derived from an EMBL/GenBank/DDBJ whole genome shotgun (WGS) entry which is preliminary data.</text>
</comment>
<dbReference type="NCBIfam" id="NF041216">
    <property type="entry name" value="CU044_2847_fam"/>
    <property type="match status" value="1"/>
</dbReference>
<feature type="domain" description="Trypsin-co-occurring" evidence="2">
    <location>
        <begin position="8"/>
        <end position="106"/>
    </location>
</feature>
<protein>
    <recommendedName>
        <fullName evidence="2">Trypsin-co-occurring domain-containing protein</fullName>
    </recommendedName>
</protein>
<evidence type="ECO:0000313" key="4">
    <source>
        <dbReference type="Proteomes" id="UP000619479"/>
    </source>
</evidence>
<dbReference type="InterPro" id="IPR045794">
    <property type="entry name" value="Trypco1"/>
</dbReference>
<evidence type="ECO:0000256" key="1">
    <source>
        <dbReference type="SAM" id="MobiDB-lite"/>
    </source>
</evidence>
<name>A0A919IHW1_9ACTN</name>